<proteinExistence type="predicted"/>
<organism evidence="1 2">
    <name type="scientific">Prauserella endophytica</name>
    <dbReference type="NCBI Taxonomy" id="1592324"/>
    <lineage>
        <taxon>Bacteria</taxon>
        <taxon>Bacillati</taxon>
        <taxon>Actinomycetota</taxon>
        <taxon>Actinomycetes</taxon>
        <taxon>Pseudonocardiales</taxon>
        <taxon>Pseudonocardiaceae</taxon>
        <taxon>Prauserella</taxon>
        <taxon>Prauserella coralliicola group</taxon>
    </lineage>
</organism>
<sequence>MSEFEHQRTIPADPLTAFDIASGPGTLNAWTPEGVDVEPAGEGALHAWVSSGSEVHDATGFVDVDRERRRLSWGGSGDEHYDGWLQIDPADDARSGSVATMHLTFAGEQAEALGGELSEEADRRIEEALDRLAALVAEQTGGRQA</sequence>
<keyword evidence="2" id="KW-1185">Reference proteome</keyword>
<dbReference type="RefSeq" id="WP_112275341.1">
    <property type="nucleotide sequence ID" value="NZ_SWMS01000005.1"/>
</dbReference>
<dbReference type="InterPro" id="IPR019587">
    <property type="entry name" value="Polyketide_cyclase/dehydratase"/>
</dbReference>
<dbReference type="Gene3D" id="3.30.530.20">
    <property type="match status" value="1"/>
</dbReference>
<dbReference type="InterPro" id="IPR023393">
    <property type="entry name" value="START-like_dom_sf"/>
</dbReference>
<accession>A0ABY2S6T2</accession>
<dbReference type="Proteomes" id="UP000309992">
    <property type="component" value="Unassembled WGS sequence"/>
</dbReference>
<name>A0ABY2S6T2_9PSEU</name>
<gene>
    <name evidence="1" type="ORF">FCN18_12505</name>
</gene>
<reference evidence="1 2" key="1">
    <citation type="journal article" date="2015" name="Antonie Van Leeuwenhoek">
        <title>Prauserella endophytica sp. nov., an endophytic actinobacterium isolated from Tamarix taklamakanensis.</title>
        <authorList>
            <person name="Liu J.M."/>
            <person name="Habden X."/>
            <person name="Guo L."/>
            <person name="Tuo L."/>
            <person name="Jiang Z.K."/>
            <person name="Liu S.W."/>
            <person name="Liu X.F."/>
            <person name="Chen L."/>
            <person name="Li R.F."/>
            <person name="Zhang Y.Q."/>
            <person name="Sun C.H."/>
        </authorList>
    </citation>
    <scope>NUCLEOTIDE SEQUENCE [LARGE SCALE GENOMIC DNA]</scope>
    <source>
        <strain evidence="1 2">CGMCC 4.7182</strain>
    </source>
</reference>
<dbReference type="EMBL" id="SWMS01000005">
    <property type="protein sequence ID" value="TKG71584.1"/>
    <property type="molecule type" value="Genomic_DNA"/>
</dbReference>
<evidence type="ECO:0000313" key="2">
    <source>
        <dbReference type="Proteomes" id="UP000309992"/>
    </source>
</evidence>
<dbReference type="SUPFAM" id="SSF55961">
    <property type="entry name" value="Bet v1-like"/>
    <property type="match status" value="1"/>
</dbReference>
<protein>
    <submittedName>
        <fullName evidence="1">SRPBCC family protein</fullName>
    </submittedName>
</protein>
<comment type="caution">
    <text evidence="1">The sequence shown here is derived from an EMBL/GenBank/DDBJ whole genome shotgun (WGS) entry which is preliminary data.</text>
</comment>
<evidence type="ECO:0000313" key="1">
    <source>
        <dbReference type="EMBL" id="TKG71584.1"/>
    </source>
</evidence>
<dbReference type="Pfam" id="PF10604">
    <property type="entry name" value="Polyketide_cyc2"/>
    <property type="match status" value="1"/>
</dbReference>